<dbReference type="GeneID" id="8860700"/>
<feature type="transmembrane region" description="Helical" evidence="3">
    <location>
        <begin position="138"/>
        <end position="161"/>
    </location>
</feature>
<feature type="transmembrane region" description="Helical" evidence="3">
    <location>
        <begin position="107"/>
        <end position="132"/>
    </location>
</feature>
<protein>
    <submittedName>
        <fullName evidence="4">Predicted protein</fullName>
    </submittedName>
</protein>
<name>D2W4U5_NAEGR</name>
<feature type="compositionally biased region" description="Low complexity" evidence="2">
    <location>
        <begin position="55"/>
        <end position="70"/>
    </location>
</feature>
<evidence type="ECO:0000313" key="4">
    <source>
        <dbReference type="EMBL" id="EFC35909.1"/>
    </source>
</evidence>
<sequence length="360" mass="41597">MTDSRFALSDDSPHLHQEQEQHDDYAVAYDNNQQQQHSSLPLPSSFAQQYDDDINTTNHHTPNNNNNTDDNVNDVNDDDNKFGEFLDIQMKRKRENDKISKKDKISIWMIGLNTFFISVATILGTGILGLPVKLYRTGFWPFFTTFIICFIMQAMIIIYLTDILQKTEFIMKLQYFNNLKNTNNNNNIENNSIENNSIENNNIENNNLENNNNIENNLEEIEMIEEQVNENQIEDIVNDNNNQINNQINNENNNTIIIEQEEPVFDPDLHIILGDKYISHVISFATLFKGTLLLIMVGLVGFISNLTNLEFVDKFQYIGHPFLIGTVSLGGVMNTLPVIHQTQIKKSHQNDQEDEEYTEE</sequence>
<dbReference type="OrthoDB" id="19473at2759"/>
<evidence type="ECO:0000256" key="1">
    <source>
        <dbReference type="SAM" id="Coils"/>
    </source>
</evidence>
<evidence type="ECO:0000313" key="5">
    <source>
        <dbReference type="Proteomes" id="UP000006671"/>
    </source>
</evidence>
<dbReference type="Proteomes" id="UP000006671">
    <property type="component" value="Unassembled WGS sequence"/>
</dbReference>
<dbReference type="eggNOG" id="ENOG502RZCA">
    <property type="taxonomic scope" value="Eukaryota"/>
</dbReference>
<feature type="compositionally biased region" description="Basic and acidic residues" evidence="2">
    <location>
        <begin position="11"/>
        <end position="25"/>
    </location>
</feature>
<gene>
    <name evidence="4" type="ORF">NAEGRDRAFT_76431</name>
</gene>
<dbReference type="RefSeq" id="XP_002668653.1">
    <property type="nucleotide sequence ID" value="XM_002668607.1"/>
</dbReference>
<keyword evidence="3" id="KW-0812">Transmembrane</keyword>
<proteinExistence type="predicted"/>
<feature type="region of interest" description="Disordered" evidence="2">
    <location>
        <begin position="1"/>
        <end position="76"/>
    </location>
</feature>
<evidence type="ECO:0000256" key="3">
    <source>
        <dbReference type="SAM" id="Phobius"/>
    </source>
</evidence>
<keyword evidence="5" id="KW-1185">Reference proteome</keyword>
<evidence type="ECO:0000256" key="2">
    <source>
        <dbReference type="SAM" id="MobiDB-lite"/>
    </source>
</evidence>
<keyword evidence="3" id="KW-0472">Membrane</keyword>
<organism evidence="5">
    <name type="scientific">Naegleria gruberi</name>
    <name type="common">Amoeba</name>
    <dbReference type="NCBI Taxonomy" id="5762"/>
    <lineage>
        <taxon>Eukaryota</taxon>
        <taxon>Discoba</taxon>
        <taxon>Heterolobosea</taxon>
        <taxon>Tetramitia</taxon>
        <taxon>Eutetramitia</taxon>
        <taxon>Vahlkampfiidae</taxon>
        <taxon>Naegleria</taxon>
    </lineage>
</organism>
<feature type="coiled-coil region" evidence="1">
    <location>
        <begin position="176"/>
        <end position="234"/>
    </location>
</feature>
<feature type="transmembrane region" description="Helical" evidence="3">
    <location>
        <begin position="315"/>
        <end position="339"/>
    </location>
</feature>
<keyword evidence="3" id="KW-1133">Transmembrane helix</keyword>
<keyword evidence="1" id="KW-0175">Coiled coil</keyword>
<reference evidence="4 5" key="1">
    <citation type="journal article" date="2010" name="Cell">
        <title>The genome of Naegleria gruberi illuminates early eukaryotic versatility.</title>
        <authorList>
            <person name="Fritz-Laylin L.K."/>
            <person name="Prochnik S.E."/>
            <person name="Ginger M.L."/>
            <person name="Dacks J.B."/>
            <person name="Carpenter M.L."/>
            <person name="Field M.C."/>
            <person name="Kuo A."/>
            <person name="Paredez A."/>
            <person name="Chapman J."/>
            <person name="Pham J."/>
            <person name="Shu S."/>
            <person name="Neupane R."/>
            <person name="Cipriano M."/>
            <person name="Mancuso J."/>
            <person name="Tu H."/>
            <person name="Salamov A."/>
            <person name="Lindquist E."/>
            <person name="Shapiro H."/>
            <person name="Lucas S."/>
            <person name="Grigoriev I.V."/>
            <person name="Cande W.Z."/>
            <person name="Fulton C."/>
            <person name="Rokhsar D.S."/>
            <person name="Dawson S.C."/>
        </authorList>
    </citation>
    <scope>NUCLEOTIDE SEQUENCE [LARGE SCALE GENOMIC DNA]</scope>
    <source>
        <strain evidence="4 5">NEG-M</strain>
    </source>
</reference>
<dbReference type="PANTHER" id="PTHR16189">
    <property type="entry name" value="TRANSMEMBRANE PROTEIN 104-RELATED"/>
    <property type="match status" value="1"/>
</dbReference>
<dbReference type="AlphaFoldDB" id="D2W4U5"/>
<dbReference type="VEuPathDB" id="AmoebaDB:NAEGRDRAFT_76431"/>
<feature type="compositionally biased region" description="Low complexity" evidence="2">
    <location>
        <begin position="33"/>
        <end position="45"/>
    </location>
</feature>
<dbReference type="EMBL" id="GG738987">
    <property type="protein sequence ID" value="EFC35909.1"/>
    <property type="molecule type" value="Genomic_DNA"/>
</dbReference>
<dbReference type="InParanoid" id="D2W4U5"/>
<feature type="transmembrane region" description="Helical" evidence="3">
    <location>
        <begin position="281"/>
        <end position="303"/>
    </location>
</feature>
<dbReference type="KEGG" id="ngr:NAEGRDRAFT_76431"/>
<dbReference type="PANTHER" id="PTHR16189:SF6">
    <property type="entry name" value="AMINO ACID TRANSPORTER TRANSMEMBRANE DOMAIN-CONTAINING PROTEIN"/>
    <property type="match status" value="1"/>
</dbReference>
<accession>D2W4U5</accession>